<dbReference type="Proteomes" id="UP000199109">
    <property type="component" value="Unassembled WGS sequence"/>
</dbReference>
<feature type="transmembrane region" description="Helical" evidence="1">
    <location>
        <begin position="230"/>
        <end position="250"/>
    </location>
</feature>
<protein>
    <submittedName>
        <fullName evidence="2">Predicted acyltransferase</fullName>
    </submittedName>
</protein>
<dbReference type="AlphaFoldDB" id="A0A1G7HDF3"/>
<dbReference type="PANTHER" id="PTHR31061">
    <property type="entry name" value="LD22376P"/>
    <property type="match status" value="1"/>
</dbReference>
<accession>A0A1G7HDF3</accession>
<keyword evidence="1" id="KW-1133">Transmembrane helix</keyword>
<dbReference type="EMBL" id="FNAO01000009">
    <property type="protein sequence ID" value="SDE98502.1"/>
    <property type="molecule type" value="Genomic_DNA"/>
</dbReference>
<proteinExistence type="predicted"/>
<dbReference type="PANTHER" id="PTHR31061:SF24">
    <property type="entry name" value="LD22376P"/>
    <property type="match status" value="1"/>
</dbReference>
<dbReference type="GO" id="GO:0016746">
    <property type="term" value="F:acyltransferase activity"/>
    <property type="evidence" value="ECO:0007669"/>
    <property type="project" value="UniProtKB-KW"/>
</dbReference>
<name>A0A1G7HDF3_9FLAO</name>
<reference evidence="2 3" key="1">
    <citation type="submission" date="2016-10" db="EMBL/GenBank/DDBJ databases">
        <authorList>
            <person name="de Groot N.N."/>
        </authorList>
    </citation>
    <scope>NUCLEOTIDE SEQUENCE [LARGE SCALE GENOMIC DNA]</scope>
    <source>
        <strain evidence="2 3">DSM 23421</strain>
    </source>
</reference>
<keyword evidence="3" id="KW-1185">Reference proteome</keyword>
<dbReference type="STRING" id="641691.SAMN05421636_109125"/>
<evidence type="ECO:0000256" key="1">
    <source>
        <dbReference type="SAM" id="Phobius"/>
    </source>
</evidence>
<feature type="transmembrane region" description="Helical" evidence="1">
    <location>
        <begin position="57"/>
        <end position="74"/>
    </location>
</feature>
<feature type="transmembrane region" description="Helical" evidence="1">
    <location>
        <begin position="19"/>
        <end position="37"/>
    </location>
</feature>
<organism evidence="2 3">
    <name type="scientific">Pricia antarctica</name>
    <dbReference type="NCBI Taxonomy" id="641691"/>
    <lineage>
        <taxon>Bacteria</taxon>
        <taxon>Pseudomonadati</taxon>
        <taxon>Bacteroidota</taxon>
        <taxon>Flavobacteriia</taxon>
        <taxon>Flavobacteriales</taxon>
        <taxon>Flavobacteriaceae</taxon>
        <taxon>Pricia</taxon>
    </lineage>
</organism>
<feature type="transmembrane region" description="Helical" evidence="1">
    <location>
        <begin position="291"/>
        <end position="309"/>
    </location>
</feature>
<keyword evidence="2" id="KW-0808">Transferase</keyword>
<evidence type="ECO:0000313" key="2">
    <source>
        <dbReference type="EMBL" id="SDE98502.1"/>
    </source>
</evidence>
<feature type="transmembrane region" description="Helical" evidence="1">
    <location>
        <begin position="256"/>
        <end position="279"/>
    </location>
</feature>
<feature type="transmembrane region" description="Helical" evidence="1">
    <location>
        <begin position="117"/>
        <end position="138"/>
    </location>
</feature>
<feature type="transmembrane region" description="Helical" evidence="1">
    <location>
        <begin position="145"/>
        <end position="165"/>
    </location>
</feature>
<feature type="transmembrane region" description="Helical" evidence="1">
    <location>
        <begin position="345"/>
        <end position="363"/>
    </location>
</feature>
<feature type="transmembrane region" description="Helical" evidence="1">
    <location>
        <begin position="94"/>
        <end position="111"/>
    </location>
</feature>
<gene>
    <name evidence="2" type="ORF">SAMN05421636_109125</name>
</gene>
<keyword evidence="1" id="KW-0472">Membrane</keyword>
<feature type="transmembrane region" description="Helical" evidence="1">
    <location>
        <begin position="202"/>
        <end position="223"/>
    </location>
</feature>
<keyword evidence="2" id="KW-0012">Acyltransferase</keyword>
<dbReference type="RefSeq" id="WP_394331317.1">
    <property type="nucleotide sequence ID" value="NZ_FNAO01000009.1"/>
</dbReference>
<keyword evidence="1" id="KW-0812">Transmembrane</keyword>
<evidence type="ECO:0000313" key="3">
    <source>
        <dbReference type="Proteomes" id="UP000199109"/>
    </source>
</evidence>
<sequence length="371" mass="41548">MEQNEGGYFMKDRILSVDIFRGMTIVLMILVNTPGTWSAVYRPFLHAGWHGYTPTDLVFPFFLFIVGTSIAFAYKNKSVDASTYKKISVRSLKLIGLGLFLGAFTLTFPFIKDFADIRFPGVLQRIGVVFFFASILFINCNWKTLIGISVVLLLGYWLLMGFVPVNGVESTFDRAPNNLANYLDVQVFGTHIYKDDYDPEGLLSTVPSIVSSLLGIFTGLILLSKQPKKANILMGMGGALLILGYLWDVVFPINKALWSSSFVLVTAGWANLILALIYYLTDVKGITFGSIFRYAGANAIILYFLSSFISKIMGMIKIDGDKSLHGWLFDTVYVHDFMSLQLSSLLYGLTVVAFYCLLAYILYTRKIFIKV</sequence>